<dbReference type="EMBL" id="CP053085">
    <property type="protein sequence ID" value="QJR35794.1"/>
    <property type="molecule type" value="Genomic_DNA"/>
</dbReference>
<dbReference type="KEGG" id="ggr:HKW67_09850"/>
<protein>
    <recommendedName>
        <fullName evidence="2">Tail specific protease domain-containing protein</fullName>
    </recommendedName>
</protein>
<evidence type="ECO:0000313" key="3">
    <source>
        <dbReference type="EMBL" id="QJR35794.1"/>
    </source>
</evidence>
<dbReference type="InterPro" id="IPR029045">
    <property type="entry name" value="ClpP/crotonase-like_dom_sf"/>
</dbReference>
<dbReference type="Pfam" id="PF03572">
    <property type="entry name" value="Peptidase_S41"/>
    <property type="match status" value="1"/>
</dbReference>
<feature type="signal peptide" evidence="1">
    <location>
        <begin position="1"/>
        <end position="28"/>
    </location>
</feature>
<dbReference type="GO" id="GO:0008236">
    <property type="term" value="F:serine-type peptidase activity"/>
    <property type="evidence" value="ECO:0007669"/>
    <property type="project" value="InterPro"/>
</dbReference>
<name>A0A6M4ILA8_9BACT</name>
<dbReference type="RefSeq" id="WP_171225224.1">
    <property type="nucleotide sequence ID" value="NZ_CP053085.1"/>
</dbReference>
<organism evidence="3 4">
    <name type="scientific">Gemmatimonas groenlandica</name>
    <dbReference type="NCBI Taxonomy" id="2732249"/>
    <lineage>
        <taxon>Bacteria</taxon>
        <taxon>Pseudomonadati</taxon>
        <taxon>Gemmatimonadota</taxon>
        <taxon>Gemmatimonadia</taxon>
        <taxon>Gemmatimonadales</taxon>
        <taxon>Gemmatimonadaceae</taxon>
        <taxon>Gemmatimonas</taxon>
    </lineage>
</organism>
<dbReference type="GO" id="GO:0006508">
    <property type="term" value="P:proteolysis"/>
    <property type="evidence" value="ECO:0007669"/>
    <property type="project" value="InterPro"/>
</dbReference>
<evidence type="ECO:0000313" key="4">
    <source>
        <dbReference type="Proteomes" id="UP000500938"/>
    </source>
</evidence>
<dbReference type="InterPro" id="IPR005151">
    <property type="entry name" value="Tail-specific_protease"/>
</dbReference>
<accession>A0A6M4ILA8</accession>
<reference evidence="3 4" key="1">
    <citation type="submission" date="2020-05" db="EMBL/GenBank/DDBJ databases">
        <title>Complete genome sequence of Gemmatimonas greenlandica TET16.</title>
        <authorList>
            <person name="Zeng Y."/>
        </authorList>
    </citation>
    <scope>NUCLEOTIDE SEQUENCE [LARGE SCALE GENOMIC DNA]</scope>
    <source>
        <strain evidence="3 4">TET16</strain>
    </source>
</reference>
<dbReference type="Proteomes" id="UP000500938">
    <property type="component" value="Chromosome"/>
</dbReference>
<dbReference type="Gene3D" id="3.90.226.10">
    <property type="entry name" value="2-enoyl-CoA Hydratase, Chain A, domain 1"/>
    <property type="match status" value="1"/>
</dbReference>
<sequence>MRTPMTMRALLFAGVLALATSAVPRAIAAQDQPIASDVKAYLRQFVNKLREFRVGSDEVDWGQVESKALAAAAGAQSITDAQPGIRAALVEIRDPWAVYRSASGQVVGPDQPRCVRTNTTAPAVPADVGYLKATPTPNRGIRAEREAAVAVRTKLKSGDDNGAVHWIIDLRGYFMGTLPAAVIGLAPIMGDGTVFKMQYANNVVPFNANESSIKSNGDELQMDLGKFKLSSQKRRIAVLVDGGTAGVGELLAIAFMGRSNTRVFGTPTCGIPPMRLVPQKLKDGAEFSVSAFRVQDRDGRVYRGPIEPNERIDGEADLFSRVLDWVSTGK</sequence>
<dbReference type="AlphaFoldDB" id="A0A6M4ILA8"/>
<evidence type="ECO:0000256" key="1">
    <source>
        <dbReference type="SAM" id="SignalP"/>
    </source>
</evidence>
<feature type="chain" id="PRO_5026918318" description="Tail specific protease domain-containing protein" evidence="1">
    <location>
        <begin position="29"/>
        <end position="330"/>
    </location>
</feature>
<keyword evidence="1" id="KW-0732">Signal</keyword>
<feature type="domain" description="Tail specific protease" evidence="2">
    <location>
        <begin position="147"/>
        <end position="309"/>
    </location>
</feature>
<proteinExistence type="predicted"/>
<keyword evidence="4" id="KW-1185">Reference proteome</keyword>
<evidence type="ECO:0000259" key="2">
    <source>
        <dbReference type="Pfam" id="PF03572"/>
    </source>
</evidence>
<dbReference type="SUPFAM" id="SSF52096">
    <property type="entry name" value="ClpP/crotonase"/>
    <property type="match status" value="1"/>
</dbReference>
<gene>
    <name evidence="3" type="ORF">HKW67_09850</name>
</gene>